<feature type="region of interest" description="Disordered" evidence="1">
    <location>
        <begin position="1"/>
        <end position="31"/>
    </location>
</feature>
<feature type="compositionally biased region" description="Polar residues" evidence="1">
    <location>
        <begin position="159"/>
        <end position="171"/>
    </location>
</feature>
<evidence type="ECO:0000313" key="2">
    <source>
        <dbReference type="EMBL" id="KAG0701842.1"/>
    </source>
</evidence>
<sequence length="296" mass="31352">MSSARKKKGATHPAGTGGVTYPHAPHAGPFRGRPRCFAPLNASWVGGPPPPAWRRPILALPNPREPTKPGLSLISCTAKTAQRRGLSRPAVAGEPPHPHGFWVYPRPVGDSLPHPADQAKTAPKSHSLPRPWKRSSWPVLRFLATLPRGRGSGEALGLSRTTSTPLGQSQVPGPPKPPTRKGERGRPPGRHPRPFLFQPVMEELGAPPFQGGPFHNAAPGPRLSPGGGGDRFANHASDPITPMRGAGLRFGAEVPGQTIRSKTPAAARPGTAWPRTDLTPYLGVWLEGGLSFYGAA</sequence>
<dbReference type="EMBL" id="JACEEZ010025343">
    <property type="protein sequence ID" value="KAG0701842.1"/>
    <property type="molecule type" value="Genomic_DNA"/>
</dbReference>
<organism evidence="2 3">
    <name type="scientific">Chionoecetes opilio</name>
    <name type="common">Atlantic snow crab</name>
    <name type="synonym">Cancer opilio</name>
    <dbReference type="NCBI Taxonomy" id="41210"/>
    <lineage>
        <taxon>Eukaryota</taxon>
        <taxon>Metazoa</taxon>
        <taxon>Ecdysozoa</taxon>
        <taxon>Arthropoda</taxon>
        <taxon>Crustacea</taxon>
        <taxon>Multicrustacea</taxon>
        <taxon>Malacostraca</taxon>
        <taxon>Eumalacostraca</taxon>
        <taxon>Eucarida</taxon>
        <taxon>Decapoda</taxon>
        <taxon>Pleocyemata</taxon>
        <taxon>Brachyura</taxon>
        <taxon>Eubrachyura</taxon>
        <taxon>Majoidea</taxon>
        <taxon>Majidae</taxon>
        <taxon>Chionoecetes</taxon>
    </lineage>
</organism>
<protein>
    <submittedName>
        <fullName evidence="2">Uncharacterized protein</fullName>
    </submittedName>
</protein>
<accession>A0A8J4XLS0</accession>
<reference evidence="2" key="1">
    <citation type="submission" date="2020-07" db="EMBL/GenBank/DDBJ databases">
        <title>The High-quality genome of the commercially important snow crab, Chionoecetes opilio.</title>
        <authorList>
            <person name="Jeong J.-H."/>
            <person name="Ryu S."/>
        </authorList>
    </citation>
    <scope>NUCLEOTIDE SEQUENCE</scope>
    <source>
        <strain evidence="2">MADBK_172401_WGS</strain>
        <tissue evidence="2">Digestive gland</tissue>
    </source>
</reference>
<feature type="compositionally biased region" description="Basic residues" evidence="1">
    <location>
        <begin position="1"/>
        <end position="10"/>
    </location>
</feature>
<feature type="region of interest" description="Disordered" evidence="1">
    <location>
        <begin position="149"/>
        <end position="194"/>
    </location>
</feature>
<proteinExistence type="predicted"/>
<dbReference type="Proteomes" id="UP000770661">
    <property type="component" value="Unassembled WGS sequence"/>
</dbReference>
<feature type="region of interest" description="Disordered" evidence="1">
    <location>
        <begin position="79"/>
        <end position="98"/>
    </location>
</feature>
<gene>
    <name evidence="2" type="ORF">GWK47_025210</name>
</gene>
<name>A0A8J4XLS0_CHIOP</name>
<keyword evidence="3" id="KW-1185">Reference proteome</keyword>
<comment type="caution">
    <text evidence="2">The sequence shown here is derived from an EMBL/GenBank/DDBJ whole genome shotgun (WGS) entry which is preliminary data.</text>
</comment>
<dbReference type="AlphaFoldDB" id="A0A8J4XLS0"/>
<feature type="region of interest" description="Disordered" evidence="1">
    <location>
        <begin position="112"/>
        <end position="131"/>
    </location>
</feature>
<evidence type="ECO:0000313" key="3">
    <source>
        <dbReference type="Proteomes" id="UP000770661"/>
    </source>
</evidence>
<evidence type="ECO:0000256" key="1">
    <source>
        <dbReference type="SAM" id="MobiDB-lite"/>
    </source>
</evidence>